<evidence type="ECO:0000256" key="3">
    <source>
        <dbReference type="ARBA" id="ARBA00022643"/>
    </source>
</evidence>
<keyword evidence="2" id="KW-0285">Flavoprotein</keyword>
<evidence type="ECO:0000313" key="8">
    <source>
        <dbReference type="Proteomes" id="UP000245396"/>
    </source>
</evidence>
<evidence type="ECO:0000256" key="5">
    <source>
        <dbReference type="ARBA" id="ARBA00023002"/>
    </source>
</evidence>
<dbReference type="PANTHER" id="PTHR43303">
    <property type="entry name" value="NADPH DEHYDROGENASE C23G7.10C-RELATED"/>
    <property type="match status" value="1"/>
</dbReference>
<proteinExistence type="predicted"/>
<dbReference type="OrthoDB" id="9804454at2"/>
<comment type="caution">
    <text evidence="7">The sequence shown here is derived from an EMBL/GenBank/DDBJ whole genome shotgun (WGS) entry which is preliminary data.</text>
</comment>
<evidence type="ECO:0000259" key="6">
    <source>
        <dbReference type="Pfam" id="PF00724"/>
    </source>
</evidence>
<dbReference type="Pfam" id="PF00724">
    <property type="entry name" value="Oxidored_FMN"/>
    <property type="match status" value="1"/>
</dbReference>
<keyword evidence="8" id="KW-1185">Reference proteome</keyword>
<dbReference type="CDD" id="cd02932">
    <property type="entry name" value="OYE_YqiM_FMN"/>
    <property type="match status" value="1"/>
</dbReference>
<dbReference type="Proteomes" id="UP000245396">
    <property type="component" value="Unassembled WGS sequence"/>
</dbReference>
<dbReference type="GO" id="GO:0003959">
    <property type="term" value="F:NADPH dehydrogenase activity"/>
    <property type="evidence" value="ECO:0007669"/>
    <property type="project" value="InterPro"/>
</dbReference>
<keyword evidence="3" id="KW-0288">FMN</keyword>
<gene>
    <name evidence="7" type="ORF">C7441_10551</name>
</gene>
<name>A0A316C3W3_PSESE</name>
<reference evidence="7 8" key="1">
    <citation type="submission" date="2018-05" db="EMBL/GenBank/DDBJ databases">
        <title>Genomic Encyclopedia of Type Strains, Phase IV (KMG-IV): sequencing the most valuable type-strain genomes for metagenomic binning, comparative biology and taxonomic classification.</title>
        <authorList>
            <person name="Goeker M."/>
        </authorList>
    </citation>
    <scope>NUCLEOTIDE SEQUENCE [LARGE SCALE GENOMIC DNA]</scope>
    <source>
        <strain evidence="7 8">DSM 6986</strain>
    </source>
</reference>
<dbReference type="InterPro" id="IPR013785">
    <property type="entry name" value="Aldolase_TIM"/>
</dbReference>
<protein>
    <submittedName>
        <fullName evidence="7">2,4-dienoyl-CoA reductase-like NADH-dependent reductase (Old Yellow Enzyme family)</fullName>
    </submittedName>
</protein>
<evidence type="ECO:0000256" key="4">
    <source>
        <dbReference type="ARBA" id="ARBA00022857"/>
    </source>
</evidence>
<organism evidence="7 8">
    <name type="scientific">Pseudaminobacter salicylatoxidans</name>
    <dbReference type="NCBI Taxonomy" id="93369"/>
    <lineage>
        <taxon>Bacteria</taxon>
        <taxon>Pseudomonadati</taxon>
        <taxon>Pseudomonadota</taxon>
        <taxon>Alphaproteobacteria</taxon>
        <taxon>Hyphomicrobiales</taxon>
        <taxon>Phyllobacteriaceae</taxon>
        <taxon>Pseudaminobacter</taxon>
    </lineage>
</organism>
<dbReference type="GO" id="GO:0010181">
    <property type="term" value="F:FMN binding"/>
    <property type="evidence" value="ECO:0007669"/>
    <property type="project" value="InterPro"/>
</dbReference>
<evidence type="ECO:0000256" key="2">
    <source>
        <dbReference type="ARBA" id="ARBA00022630"/>
    </source>
</evidence>
<accession>A0A316C3W3</accession>
<keyword evidence="4" id="KW-0521">NADP</keyword>
<dbReference type="SUPFAM" id="SSF51395">
    <property type="entry name" value="FMN-linked oxidoreductases"/>
    <property type="match status" value="1"/>
</dbReference>
<dbReference type="GO" id="GO:0050661">
    <property type="term" value="F:NADP binding"/>
    <property type="evidence" value="ECO:0007669"/>
    <property type="project" value="InterPro"/>
</dbReference>
<dbReference type="InterPro" id="IPR044152">
    <property type="entry name" value="YqjM-like"/>
</dbReference>
<evidence type="ECO:0000256" key="1">
    <source>
        <dbReference type="ARBA" id="ARBA00001917"/>
    </source>
</evidence>
<dbReference type="InterPro" id="IPR001155">
    <property type="entry name" value="OxRdtase_FMN_N"/>
</dbReference>
<sequence length="364" mass="39242">MTVQLFEPFPLRALTLPNRIVVAPMCQYSANDGNASDWHVMHWGQFLLSGAGLFMIEATGVEPRGRITPGCLGLWSDENEAAFAHALKIARSYSDMPVGLQLGHAGRKASALRPWEGNGHYAQDDGGWQVLGPSAVPFAPDWPVPQAMTESDIDDLLQNFADATRRAARLGLDCIEIHAAHGYLLSSFLSPIANHRTDAYGGSLENRMRLPLQVFEAVRAAAPAAMPVGVRFNGTDWVDDAINGDEAVAFARALADRGCDFVDVSSGGNAFAKIPVGPGYQVPFAARIRQEVGVATMAVGLIRTPQHAEAIVAGGQADMVSIGRGFLNNPHWPWQAAETLGVNIDVVPQYRFGATSLYRPTWGR</sequence>
<dbReference type="EMBL" id="QGGG01000005">
    <property type="protein sequence ID" value="PWJ84435.1"/>
    <property type="molecule type" value="Genomic_DNA"/>
</dbReference>
<dbReference type="PANTHER" id="PTHR43303:SF4">
    <property type="entry name" value="NADPH DEHYDROGENASE C23G7.10C-RELATED"/>
    <property type="match status" value="1"/>
</dbReference>
<dbReference type="RefSeq" id="WP_109612503.1">
    <property type="nucleotide sequence ID" value="NZ_QGGG01000005.1"/>
</dbReference>
<feature type="domain" description="NADH:flavin oxidoreductase/NADH oxidase N-terminal" evidence="6">
    <location>
        <begin position="4"/>
        <end position="340"/>
    </location>
</feature>
<dbReference type="Gene3D" id="3.20.20.70">
    <property type="entry name" value="Aldolase class I"/>
    <property type="match status" value="1"/>
</dbReference>
<keyword evidence="5" id="KW-0560">Oxidoreductase</keyword>
<dbReference type="AlphaFoldDB" id="A0A316C3W3"/>
<comment type="cofactor">
    <cofactor evidence="1">
        <name>FMN</name>
        <dbReference type="ChEBI" id="CHEBI:58210"/>
    </cofactor>
</comment>
<evidence type="ECO:0000313" key="7">
    <source>
        <dbReference type="EMBL" id="PWJ84435.1"/>
    </source>
</evidence>
<dbReference type="STRING" id="1192868.GCA_000304395_02014"/>